<gene>
    <name evidence="1" type="ORF">AVDCRST_MAG10-3555</name>
</gene>
<proteinExistence type="predicted"/>
<dbReference type="CDD" id="cd03801">
    <property type="entry name" value="GT4_PimA-like"/>
    <property type="match status" value="1"/>
</dbReference>
<dbReference type="EMBL" id="CADCTB010000213">
    <property type="protein sequence ID" value="CAA9275287.1"/>
    <property type="molecule type" value="Genomic_DNA"/>
</dbReference>
<accession>A0A6J4JCC6</accession>
<dbReference type="AlphaFoldDB" id="A0A6J4JCC6"/>
<evidence type="ECO:0000313" key="1">
    <source>
        <dbReference type="EMBL" id="CAA9275287.1"/>
    </source>
</evidence>
<dbReference type="InterPro" id="IPR050194">
    <property type="entry name" value="Glycosyltransferase_grp1"/>
</dbReference>
<dbReference type="Gene3D" id="3.40.50.2000">
    <property type="entry name" value="Glycogen Phosphorylase B"/>
    <property type="match status" value="1"/>
</dbReference>
<dbReference type="SUPFAM" id="SSF53756">
    <property type="entry name" value="UDP-Glycosyltransferase/glycogen phosphorylase"/>
    <property type="match status" value="1"/>
</dbReference>
<dbReference type="Pfam" id="PF13692">
    <property type="entry name" value="Glyco_trans_1_4"/>
    <property type="match status" value="1"/>
</dbReference>
<sequence length="330" mass="36361">MPRLRVLTWHVHGNYLWYLSSIPHDIFLPVRAGAPEGYGGRGASFTWPDNVHEVPAEAVRDLEVDVVVTQSHRNWLEDRPAILSPAQLGLPHVHIEHDPPRASPTDTPHPIDDPSVLIVHVTPFNRLMWDSGRSPTRVIEHGVTVPETARYTGELERGLVVVNGLSKRGRRLGSDVFEEVRRSVPLDLVGMQSEAAGGLGEVPPTELAAFEARYRFFFNPIRWTSLGLAVCEAMMVGLPIVALATTEMATVVENGVSGFVDTDVDRLVGRMHQLLGDPGLARELGEGARRAARQRFSIDRFAADWDATLRDVAQPAAGTTERTNSSTLRT</sequence>
<organism evidence="1">
    <name type="scientific">uncultured Acidimicrobiales bacterium</name>
    <dbReference type="NCBI Taxonomy" id="310071"/>
    <lineage>
        <taxon>Bacteria</taxon>
        <taxon>Bacillati</taxon>
        <taxon>Actinomycetota</taxon>
        <taxon>Acidimicrobiia</taxon>
        <taxon>Acidimicrobiales</taxon>
        <taxon>environmental samples</taxon>
    </lineage>
</organism>
<keyword evidence="1" id="KW-0808">Transferase</keyword>
<dbReference type="PANTHER" id="PTHR45947">
    <property type="entry name" value="SULFOQUINOVOSYL TRANSFERASE SQD2"/>
    <property type="match status" value="1"/>
</dbReference>
<dbReference type="PANTHER" id="PTHR45947:SF3">
    <property type="entry name" value="SULFOQUINOVOSYL TRANSFERASE SQD2"/>
    <property type="match status" value="1"/>
</dbReference>
<dbReference type="GO" id="GO:0016757">
    <property type="term" value="F:glycosyltransferase activity"/>
    <property type="evidence" value="ECO:0007669"/>
    <property type="project" value="TreeGrafter"/>
</dbReference>
<name>A0A6J4JCC6_9ACTN</name>
<protein>
    <submittedName>
        <fullName evidence="1">Glycosyltransferase</fullName>
    </submittedName>
</protein>
<reference evidence="1" key="1">
    <citation type="submission" date="2020-02" db="EMBL/GenBank/DDBJ databases">
        <authorList>
            <person name="Meier V. D."/>
        </authorList>
    </citation>
    <scope>NUCLEOTIDE SEQUENCE</scope>
    <source>
        <strain evidence="1">AVDCRST_MAG10</strain>
    </source>
</reference>